<comment type="caution">
    <text evidence="1">The sequence shown here is derived from an EMBL/GenBank/DDBJ whole genome shotgun (WGS) entry which is preliminary data.</text>
</comment>
<keyword evidence="2" id="KW-1185">Reference proteome</keyword>
<dbReference type="Gene3D" id="3.30.450.150">
    <property type="entry name" value="Haem-degrading domain"/>
    <property type="match status" value="1"/>
</dbReference>
<dbReference type="PANTHER" id="PTHR34309">
    <property type="entry name" value="SLR1406 PROTEIN"/>
    <property type="match status" value="1"/>
</dbReference>
<dbReference type="GO" id="GO:0016740">
    <property type="term" value="F:transferase activity"/>
    <property type="evidence" value="ECO:0007669"/>
    <property type="project" value="UniProtKB-KW"/>
</dbReference>
<dbReference type="OrthoDB" id="9815788at2"/>
<dbReference type="RefSeq" id="WP_129061213.1">
    <property type="nucleotide sequence ID" value="NZ_NXIE01000002.1"/>
</dbReference>
<name>A0A4Q1AWE9_9BACT</name>
<dbReference type="AlphaFoldDB" id="A0A4Q1AWE9"/>
<dbReference type="SUPFAM" id="SSF143744">
    <property type="entry name" value="GlcG-like"/>
    <property type="match status" value="1"/>
</dbReference>
<sequence length="142" mass="15583">MNTIVEKTISRQAAMEACLCAVEKAEELKIAINVSVTDNKGLEMAFLRMENSFIHSIEIAKDKAYTSSSFGFPTAQWTTIFKSMPHLEQGFSNRERLIPFGGGMPIFEKGIKIGAIGVSGGTEEEDIICAKYAITKIGLENE</sequence>
<gene>
    <name evidence="1" type="ORF">CP965_06205</name>
</gene>
<reference evidence="1 2" key="1">
    <citation type="submission" date="2017-09" db="EMBL/GenBank/DDBJ databases">
        <title>Genomics of the genus Arcobacter.</title>
        <authorList>
            <person name="Perez-Cataluna A."/>
            <person name="Figueras M.J."/>
            <person name="Salas-Masso N."/>
        </authorList>
    </citation>
    <scope>NUCLEOTIDE SEQUENCE [LARGE SCALE GENOMIC DNA]</scope>
    <source>
        <strain evidence="1 2">F156-34</strain>
    </source>
</reference>
<organism evidence="1 2">
    <name type="scientific">Halarcobacter mediterraneus</name>
    <dbReference type="NCBI Taxonomy" id="2023153"/>
    <lineage>
        <taxon>Bacteria</taxon>
        <taxon>Pseudomonadati</taxon>
        <taxon>Campylobacterota</taxon>
        <taxon>Epsilonproteobacteria</taxon>
        <taxon>Campylobacterales</taxon>
        <taxon>Arcobacteraceae</taxon>
        <taxon>Halarcobacter</taxon>
    </lineage>
</organism>
<proteinExistence type="predicted"/>
<dbReference type="InterPro" id="IPR005624">
    <property type="entry name" value="PduO/GlcC-like"/>
</dbReference>
<dbReference type="EMBL" id="NXIE01000002">
    <property type="protein sequence ID" value="RXK13391.1"/>
    <property type="molecule type" value="Genomic_DNA"/>
</dbReference>
<keyword evidence="1" id="KW-0808">Transferase</keyword>
<dbReference type="InterPro" id="IPR052517">
    <property type="entry name" value="GlcG_carb_metab_protein"/>
</dbReference>
<protein>
    <submittedName>
        <fullName evidence="1">Cobalamin adenosyltransferase</fullName>
    </submittedName>
</protein>
<dbReference type="Pfam" id="PF03928">
    <property type="entry name" value="HbpS-like"/>
    <property type="match status" value="1"/>
</dbReference>
<accession>A0A4Q1AWE9</accession>
<dbReference type="Proteomes" id="UP000289718">
    <property type="component" value="Unassembled WGS sequence"/>
</dbReference>
<evidence type="ECO:0000313" key="1">
    <source>
        <dbReference type="EMBL" id="RXK13391.1"/>
    </source>
</evidence>
<evidence type="ECO:0000313" key="2">
    <source>
        <dbReference type="Proteomes" id="UP000289718"/>
    </source>
</evidence>
<dbReference type="PANTHER" id="PTHR34309:SF1">
    <property type="entry name" value="PROTEIN GLCG"/>
    <property type="match status" value="1"/>
</dbReference>
<dbReference type="InterPro" id="IPR038084">
    <property type="entry name" value="PduO/GlcC-like_sf"/>
</dbReference>